<dbReference type="InterPro" id="IPR011006">
    <property type="entry name" value="CheY-like_superfamily"/>
</dbReference>
<sequence length="265" mass="28583">MAPNALVKQLPYLRRYTRALVGSQAKGDLLVQNTLQAILDGKVTVDAQVSPRVALYKAFHEVWNRRPATAGGATSRADARLQAMDPASRIALLLTAMEGFSYAETANILGTSVADIEVQVVSAQREIDRQIATRVLIIEDEWVIALDLKTLVAELGHEVIGVAPTHTKAVELAKAGNFGLVLADIQLADGSSGIEAVTEILESFNVPVIFITAFPDRLLTGERPEPTYLITKPFLTETVKATIAQALFFHEARAQPEGAVSARTA</sequence>
<proteinExistence type="predicted"/>
<dbReference type="Gene3D" id="1.10.1740.10">
    <property type="match status" value="1"/>
</dbReference>
<dbReference type="Pfam" id="PF00072">
    <property type="entry name" value="Response_reg"/>
    <property type="match status" value="1"/>
</dbReference>
<feature type="modified residue" description="4-aspartylphosphate" evidence="4">
    <location>
        <position position="184"/>
    </location>
</feature>
<dbReference type="Proteomes" id="UP000596427">
    <property type="component" value="Chromosome"/>
</dbReference>
<dbReference type="InterPro" id="IPR053866">
    <property type="entry name" value="PhyR_sigma2"/>
</dbReference>
<dbReference type="InterPro" id="IPR001789">
    <property type="entry name" value="Sig_transdc_resp-reg_receiver"/>
</dbReference>
<dbReference type="KEGG" id="xdi:EZH22_08175"/>
<dbReference type="InterPro" id="IPR036388">
    <property type="entry name" value="WH-like_DNA-bd_sf"/>
</dbReference>
<dbReference type="PANTHER" id="PTHR44591">
    <property type="entry name" value="STRESS RESPONSE REGULATOR PROTEIN 1"/>
    <property type="match status" value="1"/>
</dbReference>
<evidence type="ECO:0000256" key="3">
    <source>
        <dbReference type="ARBA" id="ARBA00023163"/>
    </source>
</evidence>
<dbReference type="InterPro" id="IPR014605">
    <property type="entry name" value="Sig_resp-reg_PhyR"/>
</dbReference>
<evidence type="ECO:0000259" key="5">
    <source>
        <dbReference type="PROSITE" id="PS50110"/>
    </source>
</evidence>
<protein>
    <submittedName>
        <fullName evidence="6">Response regulator</fullName>
    </submittedName>
</protein>
<dbReference type="InterPro" id="IPR050595">
    <property type="entry name" value="Bact_response_regulator"/>
</dbReference>
<dbReference type="AlphaFoldDB" id="A0A974PRA3"/>
<keyword evidence="2" id="KW-0805">Transcription regulation</keyword>
<evidence type="ECO:0000313" key="7">
    <source>
        <dbReference type="Proteomes" id="UP000596427"/>
    </source>
</evidence>
<dbReference type="RefSeq" id="WP_203195181.1">
    <property type="nucleotide sequence ID" value="NZ_CP063362.1"/>
</dbReference>
<reference evidence="6 7" key="1">
    <citation type="submission" date="2020-10" db="EMBL/GenBank/DDBJ databases">
        <title>Degradation of 1,4-Dioxane by Xanthobacter sp. YN2, via a Novel Group-2 Soluble Di-Iron Monooxygenase.</title>
        <authorList>
            <person name="Ma F."/>
            <person name="Wang Y."/>
            <person name="Yang J."/>
            <person name="Guo H."/>
            <person name="Su D."/>
            <person name="Yu L."/>
        </authorList>
    </citation>
    <scope>NUCLEOTIDE SEQUENCE [LARGE SCALE GENOMIC DNA]</scope>
    <source>
        <strain evidence="6 7">YN2</strain>
    </source>
</reference>
<dbReference type="InterPro" id="IPR053867">
    <property type="entry name" value="PhyR_sigma4"/>
</dbReference>
<dbReference type="CDD" id="cd17540">
    <property type="entry name" value="REC_PhyR"/>
    <property type="match status" value="1"/>
</dbReference>
<keyword evidence="7" id="KW-1185">Reference proteome</keyword>
<dbReference type="SMART" id="SM00448">
    <property type="entry name" value="REC"/>
    <property type="match status" value="1"/>
</dbReference>
<organism evidence="6 7">
    <name type="scientific">Xanthobacter dioxanivorans</name>
    <dbReference type="NCBI Taxonomy" id="2528964"/>
    <lineage>
        <taxon>Bacteria</taxon>
        <taxon>Pseudomonadati</taxon>
        <taxon>Pseudomonadota</taxon>
        <taxon>Alphaproteobacteria</taxon>
        <taxon>Hyphomicrobiales</taxon>
        <taxon>Xanthobacteraceae</taxon>
        <taxon>Xanthobacter</taxon>
    </lineage>
</organism>
<keyword evidence="1 4" id="KW-0597">Phosphoprotein</keyword>
<dbReference type="Pfam" id="PF22233">
    <property type="entry name" value="PhyR_sigma-like"/>
    <property type="match status" value="1"/>
</dbReference>
<name>A0A974PRA3_9HYPH</name>
<evidence type="ECO:0000256" key="1">
    <source>
        <dbReference type="ARBA" id="ARBA00022553"/>
    </source>
</evidence>
<gene>
    <name evidence="6" type="ORF">EZH22_08175</name>
</gene>
<dbReference type="Pfam" id="PF22029">
    <property type="entry name" value="PhyR_sigma2"/>
    <property type="match status" value="1"/>
</dbReference>
<dbReference type="SUPFAM" id="SSF52172">
    <property type="entry name" value="CheY-like"/>
    <property type="match status" value="1"/>
</dbReference>
<dbReference type="Gene3D" id="1.10.10.10">
    <property type="entry name" value="Winged helix-like DNA-binding domain superfamily/Winged helix DNA-binding domain"/>
    <property type="match status" value="1"/>
</dbReference>
<evidence type="ECO:0000256" key="2">
    <source>
        <dbReference type="ARBA" id="ARBA00023015"/>
    </source>
</evidence>
<dbReference type="InterPro" id="IPR013324">
    <property type="entry name" value="RNA_pol_sigma_r3/r4-like"/>
</dbReference>
<accession>A0A974PRA3</accession>
<dbReference type="GO" id="GO:0000160">
    <property type="term" value="P:phosphorelay signal transduction system"/>
    <property type="evidence" value="ECO:0007669"/>
    <property type="project" value="InterPro"/>
</dbReference>
<dbReference type="Gene3D" id="3.40.50.2300">
    <property type="match status" value="1"/>
</dbReference>
<dbReference type="PROSITE" id="PS50110">
    <property type="entry name" value="RESPONSE_REGULATORY"/>
    <property type="match status" value="1"/>
</dbReference>
<evidence type="ECO:0000256" key="4">
    <source>
        <dbReference type="PROSITE-ProRule" id="PRU00169"/>
    </source>
</evidence>
<evidence type="ECO:0000313" key="6">
    <source>
        <dbReference type="EMBL" id="QRG08267.1"/>
    </source>
</evidence>
<dbReference type="EMBL" id="CP063362">
    <property type="protein sequence ID" value="QRG08267.1"/>
    <property type="molecule type" value="Genomic_DNA"/>
</dbReference>
<dbReference type="SUPFAM" id="SSF88659">
    <property type="entry name" value="Sigma3 and sigma4 domains of RNA polymerase sigma factors"/>
    <property type="match status" value="1"/>
</dbReference>
<dbReference type="PANTHER" id="PTHR44591:SF3">
    <property type="entry name" value="RESPONSE REGULATORY DOMAIN-CONTAINING PROTEIN"/>
    <property type="match status" value="1"/>
</dbReference>
<dbReference type="PIRSF" id="PIRSF036400">
    <property type="entry name" value="RR_Ctr_UCP036400"/>
    <property type="match status" value="1"/>
</dbReference>
<dbReference type="NCBIfam" id="NF006623">
    <property type="entry name" value="PRK09191.1"/>
    <property type="match status" value="1"/>
</dbReference>
<keyword evidence="3" id="KW-0804">Transcription</keyword>
<feature type="domain" description="Response regulatory" evidence="5">
    <location>
        <begin position="134"/>
        <end position="247"/>
    </location>
</feature>